<accession>A0A4Y2EWR8</accession>
<gene>
    <name evidence="1" type="ORF">AVEN_10684_1</name>
</gene>
<protein>
    <submittedName>
        <fullName evidence="1">Uncharacterized protein</fullName>
    </submittedName>
</protein>
<dbReference type="Proteomes" id="UP000499080">
    <property type="component" value="Unassembled WGS sequence"/>
</dbReference>
<dbReference type="EMBL" id="BGPR01000706">
    <property type="protein sequence ID" value="GBM32355.1"/>
    <property type="molecule type" value="Genomic_DNA"/>
</dbReference>
<evidence type="ECO:0000313" key="2">
    <source>
        <dbReference type="Proteomes" id="UP000499080"/>
    </source>
</evidence>
<proteinExistence type="predicted"/>
<organism evidence="1 2">
    <name type="scientific">Araneus ventricosus</name>
    <name type="common">Orbweaver spider</name>
    <name type="synonym">Epeira ventricosa</name>
    <dbReference type="NCBI Taxonomy" id="182803"/>
    <lineage>
        <taxon>Eukaryota</taxon>
        <taxon>Metazoa</taxon>
        <taxon>Ecdysozoa</taxon>
        <taxon>Arthropoda</taxon>
        <taxon>Chelicerata</taxon>
        <taxon>Arachnida</taxon>
        <taxon>Araneae</taxon>
        <taxon>Araneomorphae</taxon>
        <taxon>Entelegynae</taxon>
        <taxon>Araneoidea</taxon>
        <taxon>Araneidae</taxon>
        <taxon>Araneus</taxon>
    </lineage>
</organism>
<keyword evidence="2" id="KW-1185">Reference proteome</keyword>
<dbReference type="AlphaFoldDB" id="A0A4Y2EWR8"/>
<reference evidence="1 2" key="1">
    <citation type="journal article" date="2019" name="Sci. Rep.">
        <title>Orb-weaving spider Araneus ventricosus genome elucidates the spidroin gene catalogue.</title>
        <authorList>
            <person name="Kono N."/>
            <person name="Nakamura H."/>
            <person name="Ohtoshi R."/>
            <person name="Moran D.A.P."/>
            <person name="Shinohara A."/>
            <person name="Yoshida Y."/>
            <person name="Fujiwara M."/>
            <person name="Mori M."/>
            <person name="Tomita M."/>
            <person name="Arakawa K."/>
        </authorList>
    </citation>
    <scope>NUCLEOTIDE SEQUENCE [LARGE SCALE GENOMIC DNA]</scope>
</reference>
<evidence type="ECO:0000313" key="1">
    <source>
        <dbReference type="EMBL" id="GBM32355.1"/>
    </source>
</evidence>
<comment type="caution">
    <text evidence="1">The sequence shown here is derived from an EMBL/GenBank/DDBJ whole genome shotgun (WGS) entry which is preliminary data.</text>
</comment>
<name>A0A4Y2EWR8_ARAVE</name>
<sequence length="90" mass="10087">MRGEAPELTALLLSKFPHYTSGRVFDTRFQIQFGPGPHTGWILGAIGFLAWSPLATRRDLATRPPQPQIYYLQLAVSIRNRFISSVELSG</sequence>